<organism evidence="1">
    <name type="scientific">Variovorax phage VAC_51</name>
    <dbReference type="NCBI Taxonomy" id="2985242"/>
    <lineage>
        <taxon>Viruses</taxon>
        <taxon>Duplodnaviria</taxon>
        <taxon>Heunggongvirae</taxon>
        <taxon>Uroviricota</taxon>
        <taxon>Caudoviricetes</taxon>
        <taxon>Autographivirales</taxon>
        <taxon>Autoscriptoviridae</taxon>
        <taxon>Trelivelvirus</taxon>
        <taxon>Trelivelvirus VAC51</taxon>
    </lineage>
</organism>
<name>A0A9N6WSB5_9CAUD</name>
<evidence type="ECO:0000313" key="1">
    <source>
        <dbReference type="EMBL" id="CAI3971326.1"/>
    </source>
</evidence>
<accession>A0A9N6WSB5</accession>
<sequence>MTKKLASAVATAILSAADTGKLIVSIKGRGAKLDKDIHQAGLSALANHAQHGNTSLVNALLVAMPKSARANALMAWMLAMDPKLAKNPAKDATAPLVHAKDQQGEFDASKADATPFWEFKVVEGGKPFSFDAYMASLTKGIERAMAEATVTEEQKAILAKAKAALGATAQPAH</sequence>
<protein>
    <submittedName>
        <fullName evidence="1">Uncharacterized protein</fullName>
    </submittedName>
</protein>
<dbReference type="EMBL" id="OX359471">
    <property type="protein sequence ID" value="CAI3971326.1"/>
    <property type="molecule type" value="Genomic_DNA"/>
</dbReference>
<gene>
    <name evidence="1" type="ORF">VAC51_00012</name>
</gene>
<proteinExistence type="predicted"/>
<reference evidence="1" key="1">
    <citation type="submission" date="2022-10" db="EMBL/GenBank/DDBJ databases">
        <authorList>
            <person name="Meaden S."/>
        </authorList>
    </citation>
    <scope>NUCLEOTIDE SEQUENCE</scope>
</reference>